<reference evidence="4 5" key="1">
    <citation type="submission" date="2016-09" db="EMBL/GenBank/DDBJ databases">
        <title>Chromobacterium muskegensis sp. nov., an insecticidal bacterium isolated from Sphagnum bogs.</title>
        <authorList>
            <person name="Sparks M.E."/>
            <person name="Blackburn M.B."/>
            <person name="Gundersen-Rindal D.E."/>
            <person name="Mitchell A."/>
            <person name="Farrar R."/>
            <person name="Kuhar D."/>
        </authorList>
    </citation>
    <scope>NUCLEOTIDE SEQUENCE [LARGE SCALE GENOMIC DNA]</scope>
    <source>
        <strain evidence="3 5">14B-1</strain>
        <strain evidence="2 4">37-2</strain>
    </source>
</reference>
<comment type="caution">
    <text evidence="2">The sequence shown here is derived from an EMBL/GenBank/DDBJ whole genome shotgun (WGS) entry which is preliminary data.</text>
</comment>
<dbReference type="PANTHER" id="PTHR43451">
    <property type="entry name" value="ACETYLTRANSFERASE (GNAT) FAMILY PROTEIN"/>
    <property type="match status" value="1"/>
</dbReference>
<dbReference type="Gene3D" id="3.40.630.30">
    <property type="match status" value="1"/>
</dbReference>
<dbReference type="SUPFAM" id="SSF55729">
    <property type="entry name" value="Acyl-CoA N-acyltransferases (Nat)"/>
    <property type="match status" value="1"/>
</dbReference>
<gene>
    <name evidence="3" type="ORF">BI344_10245</name>
    <name evidence="2" type="ORF">BI347_16760</name>
</gene>
<dbReference type="STRING" id="1903179.BI347_16760"/>
<evidence type="ECO:0000313" key="2">
    <source>
        <dbReference type="EMBL" id="OHX11332.1"/>
    </source>
</evidence>
<dbReference type="GO" id="GO:0016747">
    <property type="term" value="F:acyltransferase activity, transferring groups other than amino-acyl groups"/>
    <property type="evidence" value="ECO:0007669"/>
    <property type="project" value="InterPro"/>
</dbReference>
<protein>
    <recommendedName>
        <fullName evidence="1">N-acetyltransferase domain-containing protein</fullName>
    </recommendedName>
</protein>
<dbReference type="InterPro" id="IPR016181">
    <property type="entry name" value="Acyl_CoA_acyltransferase"/>
</dbReference>
<dbReference type="Proteomes" id="UP000180088">
    <property type="component" value="Unassembled WGS sequence"/>
</dbReference>
<dbReference type="PROSITE" id="PS51257">
    <property type="entry name" value="PROKAR_LIPOPROTEIN"/>
    <property type="match status" value="1"/>
</dbReference>
<organism evidence="2 4">
    <name type="scientific">Chromobacterium sphagni</name>
    <dbReference type="NCBI Taxonomy" id="1903179"/>
    <lineage>
        <taxon>Bacteria</taxon>
        <taxon>Pseudomonadati</taxon>
        <taxon>Pseudomonadota</taxon>
        <taxon>Betaproteobacteria</taxon>
        <taxon>Neisseriales</taxon>
        <taxon>Chromobacteriaceae</taxon>
        <taxon>Chromobacterium</taxon>
    </lineage>
</organism>
<dbReference type="AlphaFoldDB" id="A0A1S1WVM2"/>
<feature type="domain" description="N-acetyltransferase" evidence="1">
    <location>
        <begin position="1"/>
        <end position="156"/>
    </location>
</feature>
<dbReference type="PANTHER" id="PTHR43451:SF1">
    <property type="entry name" value="ACETYLTRANSFERASE"/>
    <property type="match status" value="1"/>
</dbReference>
<dbReference type="EMBL" id="MKCT01000050">
    <property type="protein sequence ID" value="OHX18991.1"/>
    <property type="molecule type" value="Genomic_DNA"/>
</dbReference>
<dbReference type="Pfam" id="PF13673">
    <property type="entry name" value="Acetyltransf_10"/>
    <property type="match status" value="1"/>
</dbReference>
<keyword evidence="5" id="KW-1185">Reference proteome</keyword>
<dbReference type="InterPro" id="IPR000182">
    <property type="entry name" value="GNAT_dom"/>
</dbReference>
<dbReference type="Proteomes" id="UP000180280">
    <property type="component" value="Unassembled WGS sequence"/>
</dbReference>
<dbReference type="OrthoDB" id="5355033at2"/>
<dbReference type="InterPro" id="IPR052564">
    <property type="entry name" value="N-acetyltrans/Recomb-assoc"/>
</dbReference>
<proteinExistence type="predicted"/>
<sequence length="168" mass="18566">MDLRQLTPADLPACYHLFGASVHGLAGACYTAEQCRAWVPLERWTDEREQSWARRLGGSWACKAVAGDGRLAGFAWLSFDGQFDMLFVAPWAGRQGVAGRMLAELESKAAAHGVTALHAWASHAARPVFERAGYQLLRANRIDRQGVALDNWLLAKGGWREPEQEETT</sequence>
<dbReference type="EMBL" id="MKCS01000002">
    <property type="protein sequence ID" value="OHX11332.1"/>
    <property type="molecule type" value="Genomic_DNA"/>
</dbReference>
<evidence type="ECO:0000313" key="5">
    <source>
        <dbReference type="Proteomes" id="UP000180280"/>
    </source>
</evidence>
<dbReference type="CDD" id="cd04301">
    <property type="entry name" value="NAT_SF"/>
    <property type="match status" value="1"/>
</dbReference>
<evidence type="ECO:0000259" key="1">
    <source>
        <dbReference type="PROSITE" id="PS51186"/>
    </source>
</evidence>
<name>A0A1S1WVM2_9NEIS</name>
<accession>A0A1S1WVM2</accession>
<dbReference type="PROSITE" id="PS51186">
    <property type="entry name" value="GNAT"/>
    <property type="match status" value="1"/>
</dbReference>
<evidence type="ECO:0000313" key="4">
    <source>
        <dbReference type="Proteomes" id="UP000180088"/>
    </source>
</evidence>
<evidence type="ECO:0000313" key="3">
    <source>
        <dbReference type="EMBL" id="OHX18991.1"/>
    </source>
</evidence>